<reference evidence="11 12" key="1">
    <citation type="submission" date="2019-02" db="EMBL/GenBank/DDBJ databases">
        <title>Deep-cultivation of Planctomycetes and their phenomic and genomic characterization uncovers novel biology.</title>
        <authorList>
            <person name="Wiegand S."/>
            <person name="Jogler M."/>
            <person name="Boedeker C."/>
            <person name="Pinto D."/>
            <person name="Vollmers J."/>
            <person name="Rivas-Marin E."/>
            <person name="Kohn T."/>
            <person name="Peeters S.H."/>
            <person name="Heuer A."/>
            <person name="Rast P."/>
            <person name="Oberbeckmann S."/>
            <person name="Bunk B."/>
            <person name="Jeske O."/>
            <person name="Meyerdierks A."/>
            <person name="Storesund J.E."/>
            <person name="Kallscheuer N."/>
            <person name="Luecker S."/>
            <person name="Lage O.M."/>
            <person name="Pohl T."/>
            <person name="Merkel B.J."/>
            <person name="Hornburger P."/>
            <person name="Mueller R.-W."/>
            <person name="Bruemmer F."/>
            <person name="Labrenz M."/>
            <person name="Spormann A.M."/>
            <person name="Op den Camp H."/>
            <person name="Overmann J."/>
            <person name="Amann R."/>
            <person name="Jetten M.S.M."/>
            <person name="Mascher T."/>
            <person name="Medema M.H."/>
            <person name="Devos D.P."/>
            <person name="Kaster A.-K."/>
            <person name="Ovreas L."/>
            <person name="Rohde M."/>
            <person name="Galperin M.Y."/>
            <person name="Jogler C."/>
        </authorList>
    </citation>
    <scope>NUCLEOTIDE SEQUENCE [LARGE SCALE GENOMIC DNA]</scope>
    <source>
        <strain evidence="11 12">Pla133</strain>
    </source>
</reference>
<keyword evidence="4 9" id="KW-0808">Transferase</keyword>
<organism evidence="11 12">
    <name type="scientific">Engelhardtia mirabilis</name>
    <dbReference type="NCBI Taxonomy" id="2528011"/>
    <lineage>
        <taxon>Bacteria</taxon>
        <taxon>Pseudomonadati</taxon>
        <taxon>Planctomycetota</taxon>
        <taxon>Planctomycetia</taxon>
        <taxon>Planctomycetia incertae sedis</taxon>
        <taxon>Engelhardtia</taxon>
    </lineage>
</organism>
<dbReference type="EMBL" id="CP036287">
    <property type="protein sequence ID" value="QDU69713.1"/>
    <property type="molecule type" value="Genomic_DNA"/>
</dbReference>
<dbReference type="PIRSF" id="PIRSF500217">
    <property type="entry name" value="AlgI"/>
    <property type="match status" value="1"/>
</dbReference>
<evidence type="ECO:0000256" key="3">
    <source>
        <dbReference type="ARBA" id="ARBA00022475"/>
    </source>
</evidence>
<dbReference type="InterPro" id="IPR051085">
    <property type="entry name" value="MB_O-acyltransferase"/>
</dbReference>
<feature type="transmembrane region" description="Helical" evidence="10">
    <location>
        <begin position="202"/>
        <end position="222"/>
    </location>
</feature>
<gene>
    <name evidence="11" type="primary">patA_7</name>
    <name evidence="11" type="ORF">Pla133_48340</name>
</gene>
<feature type="transmembrane region" description="Helical" evidence="10">
    <location>
        <begin position="48"/>
        <end position="66"/>
    </location>
</feature>
<evidence type="ECO:0000256" key="7">
    <source>
        <dbReference type="ARBA" id="ARBA00023136"/>
    </source>
</evidence>
<dbReference type="Proteomes" id="UP000316921">
    <property type="component" value="Chromosome"/>
</dbReference>
<dbReference type="InterPro" id="IPR004299">
    <property type="entry name" value="MBOAT_fam"/>
</dbReference>
<dbReference type="EC" id="2.3.1.-" evidence="11"/>
<feature type="transmembrane region" description="Helical" evidence="10">
    <location>
        <begin position="324"/>
        <end position="343"/>
    </location>
</feature>
<dbReference type="GO" id="GO:0016746">
    <property type="term" value="F:acyltransferase activity"/>
    <property type="evidence" value="ECO:0007669"/>
    <property type="project" value="UniProtKB-KW"/>
</dbReference>
<comment type="similarity">
    <text evidence="2 9">Belongs to the membrane-bound acyltransferase family.</text>
</comment>
<accession>A0A518BRW7</accession>
<keyword evidence="8 9" id="KW-0012">Acyltransferase</keyword>
<feature type="transmembrane region" description="Helical" evidence="10">
    <location>
        <begin position="364"/>
        <end position="381"/>
    </location>
</feature>
<dbReference type="PANTHER" id="PTHR13285">
    <property type="entry name" value="ACYLTRANSFERASE"/>
    <property type="match status" value="1"/>
</dbReference>
<feature type="transmembrane region" description="Helical" evidence="10">
    <location>
        <begin position="401"/>
        <end position="423"/>
    </location>
</feature>
<comment type="subcellular location">
    <subcellularLocation>
        <location evidence="1">Cell membrane</location>
        <topology evidence="1">Multi-pass membrane protein</topology>
    </subcellularLocation>
</comment>
<evidence type="ECO:0000313" key="12">
    <source>
        <dbReference type="Proteomes" id="UP000316921"/>
    </source>
</evidence>
<keyword evidence="6 10" id="KW-1133">Transmembrane helix</keyword>
<evidence type="ECO:0000256" key="4">
    <source>
        <dbReference type="ARBA" id="ARBA00022679"/>
    </source>
</evidence>
<evidence type="ECO:0000256" key="8">
    <source>
        <dbReference type="ARBA" id="ARBA00023315"/>
    </source>
</evidence>
<evidence type="ECO:0000313" key="11">
    <source>
        <dbReference type="EMBL" id="QDU69713.1"/>
    </source>
</evidence>
<dbReference type="InterPro" id="IPR024194">
    <property type="entry name" value="Ac/AlaTfrase_AlgI/DltB"/>
</dbReference>
<evidence type="ECO:0000256" key="5">
    <source>
        <dbReference type="ARBA" id="ARBA00022692"/>
    </source>
</evidence>
<dbReference type="PIRSF" id="PIRSF016636">
    <property type="entry name" value="AlgI_DltB"/>
    <property type="match status" value="1"/>
</dbReference>
<dbReference type="RefSeq" id="WP_145069867.1">
    <property type="nucleotide sequence ID" value="NZ_CP036287.1"/>
</dbReference>
<sequence>MSFNSAEYLLFLPLVLILHGLLEGRENRRHWLLLVASYGFYMSWNWRYAGLIALSTLVDFWVGKRMSRSDSPSERRLLLMLSLVLNLGMLAVFKYWGFFAGSAESVFELFGSNLSLPKHDLLLPVGISFYTFQTLSYTIDLYRRQIDVEPSLTRFALFVSFFPQLVAGPIVRASDFLPQLREERSVRADQVRRGMARIFRGLIKKIVFADILAVALVDPMFASPGDYGSLDLLLGLYAYAFQIYGDFSGYSDIAIGSALCLGYELPENFNRPYLSQNVREFWTRWHISLSSWLRDYLYIPLGGNRVGPRRTAINLMLTMGLGGLWHGAAWNFVLWGIYHGLLLMFARSSDRHAEGQRDSTATVLWRRIVCFHLVVGGWLLFRVNSLENLADYATGLVSMRGGLQSSPLAIGVLALAALAHFFPKDVVDRWQERGASSTPAWLQGAAYAALIVLFVGATLDTAAFIYFQF</sequence>
<feature type="transmembrane region" description="Helical" evidence="10">
    <location>
        <begin position="78"/>
        <end position="101"/>
    </location>
</feature>
<protein>
    <submittedName>
        <fullName evidence="11">Peptidoglycan O-acetyltransferase</fullName>
        <ecNumber evidence="11">2.3.1.-</ecNumber>
    </submittedName>
</protein>
<keyword evidence="3 9" id="KW-1003">Cell membrane</keyword>
<evidence type="ECO:0000256" key="6">
    <source>
        <dbReference type="ARBA" id="ARBA00022989"/>
    </source>
</evidence>
<evidence type="ECO:0000256" key="9">
    <source>
        <dbReference type="PIRNR" id="PIRNR016636"/>
    </source>
</evidence>
<keyword evidence="7 9" id="KW-0472">Membrane</keyword>
<evidence type="ECO:0000256" key="1">
    <source>
        <dbReference type="ARBA" id="ARBA00004651"/>
    </source>
</evidence>
<dbReference type="AlphaFoldDB" id="A0A518BRW7"/>
<keyword evidence="12" id="KW-1185">Reference proteome</keyword>
<dbReference type="GO" id="GO:0005886">
    <property type="term" value="C:plasma membrane"/>
    <property type="evidence" value="ECO:0007669"/>
    <property type="project" value="UniProtKB-SubCell"/>
</dbReference>
<dbReference type="KEGG" id="pbap:Pla133_48340"/>
<proteinExistence type="inferred from homology"/>
<evidence type="ECO:0000256" key="10">
    <source>
        <dbReference type="SAM" id="Phobius"/>
    </source>
</evidence>
<dbReference type="Pfam" id="PF03062">
    <property type="entry name" value="MBOAT"/>
    <property type="match status" value="1"/>
</dbReference>
<dbReference type="GO" id="GO:0042121">
    <property type="term" value="P:alginic acid biosynthetic process"/>
    <property type="evidence" value="ECO:0007669"/>
    <property type="project" value="InterPro"/>
</dbReference>
<keyword evidence="5 10" id="KW-0812">Transmembrane</keyword>
<dbReference type="InterPro" id="IPR028362">
    <property type="entry name" value="AlgI"/>
</dbReference>
<dbReference type="PANTHER" id="PTHR13285:SF23">
    <property type="entry name" value="TEICHOIC ACID D-ALANYLTRANSFERASE"/>
    <property type="match status" value="1"/>
</dbReference>
<feature type="transmembrane region" description="Helical" evidence="10">
    <location>
        <begin position="444"/>
        <end position="467"/>
    </location>
</feature>
<evidence type="ECO:0000256" key="2">
    <source>
        <dbReference type="ARBA" id="ARBA00010323"/>
    </source>
</evidence>
<name>A0A518BRW7_9BACT</name>